<dbReference type="Proteomes" id="UP000010475">
    <property type="component" value="Chromosome"/>
</dbReference>
<keyword evidence="2" id="KW-1185">Reference proteome</keyword>
<gene>
    <name evidence="1" type="ORF">Cylst_0850</name>
</gene>
<sequence>MMGHGILGVFFDIILPNTEKEAIYTNIYTYGDSLPASLAFSVLGTSW</sequence>
<name>K9WTS6_9NOST</name>
<proteinExistence type="predicted"/>
<dbReference type="HOGENOM" id="CLU_3167114_0_0_3"/>
<organism evidence="1 2">
    <name type="scientific">Cylindrospermum stagnale PCC 7417</name>
    <dbReference type="NCBI Taxonomy" id="56107"/>
    <lineage>
        <taxon>Bacteria</taxon>
        <taxon>Bacillati</taxon>
        <taxon>Cyanobacteriota</taxon>
        <taxon>Cyanophyceae</taxon>
        <taxon>Nostocales</taxon>
        <taxon>Nostocaceae</taxon>
        <taxon>Cylindrospermum</taxon>
    </lineage>
</organism>
<dbReference type="EMBL" id="CP003642">
    <property type="protein sequence ID" value="AFZ23176.1"/>
    <property type="molecule type" value="Genomic_DNA"/>
</dbReference>
<evidence type="ECO:0000313" key="1">
    <source>
        <dbReference type="EMBL" id="AFZ23176.1"/>
    </source>
</evidence>
<protein>
    <submittedName>
        <fullName evidence="1">Uncharacterized protein</fullName>
    </submittedName>
</protein>
<reference evidence="1 2" key="1">
    <citation type="submission" date="2012-06" db="EMBL/GenBank/DDBJ databases">
        <title>Finished chromosome of genome of Cylindrospermum stagnale PCC 7417.</title>
        <authorList>
            <consortium name="US DOE Joint Genome Institute"/>
            <person name="Gugger M."/>
            <person name="Coursin T."/>
            <person name="Rippka R."/>
            <person name="Tandeau De Marsac N."/>
            <person name="Huntemann M."/>
            <person name="Wei C.-L."/>
            <person name="Han J."/>
            <person name="Detter J.C."/>
            <person name="Han C."/>
            <person name="Tapia R."/>
            <person name="Chen A."/>
            <person name="Kyrpides N."/>
            <person name="Mavromatis K."/>
            <person name="Markowitz V."/>
            <person name="Szeto E."/>
            <person name="Ivanova N."/>
            <person name="Pagani I."/>
            <person name="Pati A."/>
            <person name="Goodwin L."/>
            <person name="Nordberg H.P."/>
            <person name="Cantor M.N."/>
            <person name="Hua S.X."/>
            <person name="Woyke T."/>
            <person name="Kerfeld C.A."/>
        </authorList>
    </citation>
    <scope>NUCLEOTIDE SEQUENCE [LARGE SCALE GENOMIC DNA]</scope>
    <source>
        <strain evidence="1 2">PCC 7417</strain>
    </source>
</reference>
<accession>K9WTS6</accession>
<dbReference type="KEGG" id="csg:Cylst_0850"/>
<evidence type="ECO:0000313" key="2">
    <source>
        <dbReference type="Proteomes" id="UP000010475"/>
    </source>
</evidence>
<dbReference type="AlphaFoldDB" id="K9WTS6"/>